<feature type="region of interest" description="Disordered" evidence="1">
    <location>
        <begin position="32"/>
        <end position="85"/>
    </location>
</feature>
<dbReference type="Proteomes" id="UP000676565">
    <property type="component" value="Unassembled WGS sequence"/>
</dbReference>
<evidence type="ECO:0000313" key="3">
    <source>
        <dbReference type="EMBL" id="MBP3954176.1"/>
    </source>
</evidence>
<keyword evidence="4" id="KW-1185">Reference proteome</keyword>
<dbReference type="RefSeq" id="WP_210652319.1">
    <property type="nucleotide sequence ID" value="NZ_JAGKQQ010000001.1"/>
</dbReference>
<dbReference type="EMBL" id="JAGKQQ010000001">
    <property type="protein sequence ID" value="MBP3954176.1"/>
    <property type="molecule type" value="Genomic_DNA"/>
</dbReference>
<feature type="compositionally biased region" description="Basic and acidic residues" evidence="1">
    <location>
        <begin position="32"/>
        <end position="49"/>
    </location>
</feature>
<proteinExistence type="predicted"/>
<evidence type="ECO:0000313" key="4">
    <source>
        <dbReference type="Proteomes" id="UP000676565"/>
    </source>
</evidence>
<evidence type="ECO:0000256" key="2">
    <source>
        <dbReference type="SAM" id="SignalP"/>
    </source>
</evidence>
<feature type="signal peptide" evidence="2">
    <location>
        <begin position="1"/>
        <end position="17"/>
    </location>
</feature>
<organism evidence="3 4">
    <name type="scientific">Gemmata palustris</name>
    <dbReference type="NCBI Taxonomy" id="2822762"/>
    <lineage>
        <taxon>Bacteria</taxon>
        <taxon>Pseudomonadati</taxon>
        <taxon>Planctomycetota</taxon>
        <taxon>Planctomycetia</taxon>
        <taxon>Gemmatales</taxon>
        <taxon>Gemmataceae</taxon>
        <taxon>Gemmata</taxon>
    </lineage>
</organism>
<feature type="chain" id="PRO_5045993658" description="Secreted protein" evidence="2">
    <location>
        <begin position="18"/>
        <end position="85"/>
    </location>
</feature>
<gene>
    <name evidence="3" type="ORF">J8F10_02550</name>
</gene>
<name>A0ABS5BKE2_9BACT</name>
<evidence type="ECO:0008006" key="5">
    <source>
        <dbReference type="Google" id="ProtNLM"/>
    </source>
</evidence>
<sequence length="85" mass="8923">MKSRAWWVGLVALVVLAQATGCCRHCCCCTSDRDSRLPSRDTFRDERPAPRAGEVETLPPANVPTGSSAVPPPGPPKVTGAYGGS</sequence>
<accession>A0ABS5BKE2</accession>
<evidence type="ECO:0000256" key="1">
    <source>
        <dbReference type="SAM" id="MobiDB-lite"/>
    </source>
</evidence>
<keyword evidence="2" id="KW-0732">Signal</keyword>
<protein>
    <recommendedName>
        <fullName evidence="5">Secreted protein</fullName>
    </recommendedName>
</protein>
<reference evidence="3 4" key="1">
    <citation type="submission" date="2021-04" db="EMBL/GenBank/DDBJ databases">
        <authorList>
            <person name="Ivanova A."/>
        </authorList>
    </citation>
    <scope>NUCLEOTIDE SEQUENCE [LARGE SCALE GENOMIC DNA]</scope>
    <source>
        <strain evidence="3 4">G18</strain>
    </source>
</reference>
<comment type="caution">
    <text evidence="3">The sequence shown here is derived from an EMBL/GenBank/DDBJ whole genome shotgun (WGS) entry which is preliminary data.</text>
</comment>